<dbReference type="InterPro" id="IPR020846">
    <property type="entry name" value="MFS_dom"/>
</dbReference>
<evidence type="ECO:0000259" key="8">
    <source>
        <dbReference type="PROSITE" id="PS50850"/>
    </source>
</evidence>
<feature type="transmembrane region" description="Helical" evidence="7">
    <location>
        <begin position="269"/>
        <end position="291"/>
    </location>
</feature>
<feature type="domain" description="Major facilitator superfamily (MFS) profile" evidence="8">
    <location>
        <begin position="18"/>
        <end position="468"/>
    </location>
</feature>
<dbReference type="OrthoDB" id="102502at2"/>
<dbReference type="AlphaFoldDB" id="A0A1M7Y975"/>
<keyword evidence="5 7" id="KW-1133">Transmembrane helix</keyword>
<keyword evidence="2" id="KW-0813">Transport</keyword>
<feature type="transmembrane region" description="Helical" evidence="7">
    <location>
        <begin position="358"/>
        <end position="378"/>
    </location>
</feature>
<evidence type="ECO:0000256" key="7">
    <source>
        <dbReference type="SAM" id="Phobius"/>
    </source>
</evidence>
<keyword evidence="4 7" id="KW-0812">Transmembrane</keyword>
<protein>
    <submittedName>
        <fullName evidence="9">MFS transporter, DHA2 family, lincomycin resistance protein</fullName>
    </submittedName>
</protein>
<evidence type="ECO:0000256" key="4">
    <source>
        <dbReference type="ARBA" id="ARBA00022692"/>
    </source>
</evidence>
<feature type="transmembrane region" description="Helical" evidence="7">
    <location>
        <begin position="303"/>
        <end position="323"/>
    </location>
</feature>
<dbReference type="RefSeq" id="WP_073588866.1">
    <property type="nucleotide sequence ID" value="NZ_FRFD01000006.1"/>
</dbReference>
<dbReference type="PROSITE" id="PS50850">
    <property type="entry name" value="MFS"/>
    <property type="match status" value="1"/>
</dbReference>
<evidence type="ECO:0000256" key="3">
    <source>
        <dbReference type="ARBA" id="ARBA00022475"/>
    </source>
</evidence>
<dbReference type="PRINTS" id="PR01036">
    <property type="entry name" value="TCRTETB"/>
</dbReference>
<dbReference type="Proteomes" id="UP000184612">
    <property type="component" value="Unassembled WGS sequence"/>
</dbReference>
<dbReference type="GO" id="GO:0005886">
    <property type="term" value="C:plasma membrane"/>
    <property type="evidence" value="ECO:0007669"/>
    <property type="project" value="UniProtKB-SubCell"/>
</dbReference>
<proteinExistence type="predicted"/>
<dbReference type="PANTHER" id="PTHR42718">
    <property type="entry name" value="MAJOR FACILITATOR SUPERFAMILY MULTIDRUG TRANSPORTER MFSC"/>
    <property type="match status" value="1"/>
</dbReference>
<gene>
    <name evidence="9" type="ORF">SAMN02745217_02163</name>
</gene>
<sequence length="490" mass="52529">MTSKKAKAPSKQLNPAAIQSILVFSAFVGLFNETILNVSLNTLMEEMHVTGGTIQWIVTAYMIIVAVMVPITAFLIQTFEIKKLYLGAMAVLLMGTTLAACSDSFLLLLFSRMIQAFGTGMMVSIMMTIVLLITPRKKHGTAMGICSCAIQLGPALGPTVSGLVLNYFHWHVLFLMLIPIILLLMVLGLVYLADVTTLTKPRIDILSILLSTIGVGGIIYGLNAFSSKENLTVAVSAFLAGILALLLFGKRQLTLKEPMLEIRTFKNSAFSIGAVLVMISMMTVFTMNIMLPMYLQGALKTTVFLSALAILPATLINGGMSLLSGRLYDKIGAKNLIPAGFFIILTALFFLSRVTAGTALIMIILLYIAVCIGIGSTLSPSQTNALSNLQKTSYPHGVAILNTLQQIAAAIGSSLFLSIMSTSQANALKKGILAETAAATGFTSALFVMLLFILTGFCLSLTVMRKHNALPSCPDDSKKTEGLDIQEETI</sequence>
<name>A0A1M7Y975_9FIRM</name>
<dbReference type="Gene3D" id="1.20.1720.10">
    <property type="entry name" value="Multidrug resistance protein D"/>
    <property type="match status" value="1"/>
</dbReference>
<feature type="transmembrane region" description="Helical" evidence="7">
    <location>
        <begin position="399"/>
        <end position="419"/>
    </location>
</feature>
<dbReference type="PANTHER" id="PTHR42718:SF43">
    <property type="entry name" value="LINCOMYCIN RESISTANCE PROTEIN LMRB"/>
    <property type="match status" value="1"/>
</dbReference>
<feature type="transmembrane region" description="Helical" evidence="7">
    <location>
        <begin position="88"/>
        <end position="110"/>
    </location>
</feature>
<keyword evidence="10" id="KW-1185">Reference proteome</keyword>
<dbReference type="InterPro" id="IPR036259">
    <property type="entry name" value="MFS_trans_sf"/>
</dbReference>
<keyword evidence="6 7" id="KW-0472">Membrane</keyword>
<feature type="transmembrane region" description="Helical" evidence="7">
    <location>
        <begin position="231"/>
        <end position="248"/>
    </location>
</feature>
<evidence type="ECO:0000256" key="2">
    <source>
        <dbReference type="ARBA" id="ARBA00022448"/>
    </source>
</evidence>
<feature type="transmembrane region" description="Helical" evidence="7">
    <location>
        <begin position="335"/>
        <end position="352"/>
    </location>
</feature>
<dbReference type="NCBIfam" id="TIGR00711">
    <property type="entry name" value="efflux_EmrB"/>
    <property type="match status" value="1"/>
</dbReference>
<feature type="transmembrane region" description="Helical" evidence="7">
    <location>
        <begin position="21"/>
        <end position="44"/>
    </location>
</feature>
<evidence type="ECO:0000256" key="6">
    <source>
        <dbReference type="ARBA" id="ARBA00023136"/>
    </source>
</evidence>
<feature type="transmembrane region" description="Helical" evidence="7">
    <location>
        <begin position="205"/>
        <end position="225"/>
    </location>
</feature>
<evidence type="ECO:0000256" key="1">
    <source>
        <dbReference type="ARBA" id="ARBA00004651"/>
    </source>
</evidence>
<feature type="transmembrane region" description="Helical" evidence="7">
    <location>
        <begin position="170"/>
        <end position="193"/>
    </location>
</feature>
<dbReference type="InterPro" id="IPR004638">
    <property type="entry name" value="EmrB-like"/>
</dbReference>
<evidence type="ECO:0000313" key="9">
    <source>
        <dbReference type="EMBL" id="SHO49170.1"/>
    </source>
</evidence>
<feature type="transmembrane region" description="Helical" evidence="7">
    <location>
        <begin position="141"/>
        <end position="164"/>
    </location>
</feature>
<dbReference type="EMBL" id="FRFD01000006">
    <property type="protein sequence ID" value="SHO49170.1"/>
    <property type="molecule type" value="Genomic_DNA"/>
</dbReference>
<dbReference type="SUPFAM" id="SSF103473">
    <property type="entry name" value="MFS general substrate transporter"/>
    <property type="match status" value="1"/>
</dbReference>
<dbReference type="GO" id="GO:0022857">
    <property type="term" value="F:transmembrane transporter activity"/>
    <property type="evidence" value="ECO:0007669"/>
    <property type="project" value="InterPro"/>
</dbReference>
<comment type="subcellular location">
    <subcellularLocation>
        <location evidence="1">Cell membrane</location>
        <topology evidence="1">Multi-pass membrane protein</topology>
    </subcellularLocation>
</comment>
<feature type="transmembrane region" description="Helical" evidence="7">
    <location>
        <begin position="439"/>
        <end position="461"/>
    </location>
</feature>
<accession>A0A1M7Y975</accession>
<evidence type="ECO:0000313" key="10">
    <source>
        <dbReference type="Proteomes" id="UP000184612"/>
    </source>
</evidence>
<evidence type="ECO:0000256" key="5">
    <source>
        <dbReference type="ARBA" id="ARBA00022989"/>
    </source>
</evidence>
<feature type="transmembrane region" description="Helical" evidence="7">
    <location>
        <begin position="116"/>
        <end position="134"/>
    </location>
</feature>
<reference evidence="9 10" key="1">
    <citation type="submission" date="2016-12" db="EMBL/GenBank/DDBJ databases">
        <authorList>
            <person name="Song W.-J."/>
            <person name="Kurnit D.M."/>
        </authorList>
    </citation>
    <scope>NUCLEOTIDE SEQUENCE [LARGE SCALE GENOMIC DNA]</scope>
    <source>
        <strain evidence="9 10">DSM 12503</strain>
    </source>
</reference>
<organism evidence="9 10">
    <name type="scientific">Anaerocolumna xylanovorans DSM 12503</name>
    <dbReference type="NCBI Taxonomy" id="1121345"/>
    <lineage>
        <taxon>Bacteria</taxon>
        <taxon>Bacillati</taxon>
        <taxon>Bacillota</taxon>
        <taxon>Clostridia</taxon>
        <taxon>Lachnospirales</taxon>
        <taxon>Lachnospiraceae</taxon>
        <taxon>Anaerocolumna</taxon>
    </lineage>
</organism>
<dbReference type="InterPro" id="IPR011701">
    <property type="entry name" value="MFS"/>
</dbReference>
<dbReference type="Gene3D" id="1.20.1250.20">
    <property type="entry name" value="MFS general substrate transporter like domains"/>
    <property type="match status" value="1"/>
</dbReference>
<dbReference type="Pfam" id="PF07690">
    <property type="entry name" value="MFS_1"/>
    <property type="match status" value="1"/>
</dbReference>
<keyword evidence="3" id="KW-1003">Cell membrane</keyword>
<dbReference type="STRING" id="1121345.SAMN02745217_02163"/>
<feature type="transmembrane region" description="Helical" evidence="7">
    <location>
        <begin position="56"/>
        <end position="76"/>
    </location>
</feature>